<dbReference type="PATRIC" id="fig|1703770.3.peg.978"/>
<evidence type="ECO:0000256" key="3">
    <source>
        <dbReference type="ARBA" id="ARBA00022755"/>
    </source>
</evidence>
<feature type="active site" description="Proton donor" evidence="6">
    <location>
        <position position="115"/>
    </location>
</feature>
<reference evidence="8 9" key="1">
    <citation type="journal article" date="2015" name="Microbiome">
        <title>Genomic resolution of linkages in carbon, nitrogen, and sulfur cycling among widespread estuary sediment bacteria.</title>
        <authorList>
            <person name="Baker B.J."/>
            <person name="Lazar C.S."/>
            <person name="Teske A.P."/>
            <person name="Dick G.J."/>
        </authorList>
    </citation>
    <scope>NUCLEOTIDE SEQUENCE [LARGE SCALE GENOMIC DNA]</scope>
    <source>
        <strain evidence="8">DG_24</strain>
    </source>
</reference>
<dbReference type="InterPro" id="IPR004607">
    <property type="entry name" value="GART"/>
</dbReference>
<protein>
    <recommendedName>
        <fullName evidence="6">Phosphoribosylglycinamide formyltransferase</fullName>
        <ecNumber evidence="6">2.1.2.2</ecNumber>
    </recommendedName>
    <alternativeName>
        <fullName evidence="6">5'-phosphoribosylglycinamide transformylase</fullName>
    </alternativeName>
    <alternativeName>
        <fullName evidence="6">GAR transformylase</fullName>
        <shortName evidence="6">GART</shortName>
    </alternativeName>
</protein>
<evidence type="ECO:0000256" key="2">
    <source>
        <dbReference type="ARBA" id="ARBA00022679"/>
    </source>
</evidence>
<dbReference type="STRING" id="1703770.AMJ39_02660"/>
<feature type="domain" description="Formyl transferase N-terminal" evidence="7">
    <location>
        <begin position="10"/>
        <end position="188"/>
    </location>
</feature>
<evidence type="ECO:0000313" key="8">
    <source>
        <dbReference type="EMBL" id="KPJ53909.1"/>
    </source>
</evidence>
<name>A0A0S7WUQ8_UNCT6</name>
<keyword evidence="2 6" id="KW-0808">Transferase</keyword>
<dbReference type="HAMAP" id="MF_01930">
    <property type="entry name" value="PurN"/>
    <property type="match status" value="1"/>
</dbReference>
<dbReference type="AlphaFoldDB" id="A0A0S7WUQ8"/>
<gene>
    <name evidence="6" type="primary">purN</name>
    <name evidence="8" type="ORF">AMJ39_02660</name>
</gene>
<evidence type="ECO:0000313" key="9">
    <source>
        <dbReference type="Proteomes" id="UP000052008"/>
    </source>
</evidence>
<comment type="function">
    <text evidence="6">Catalyzes the transfer of a formyl group from 10-formyltetrahydrofolate to 5-phospho-ribosyl-glycinamide (GAR), producing 5-phospho-ribosyl-N-formylglycinamide (FGAR) and tetrahydrofolate.</text>
</comment>
<dbReference type="Pfam" id="PF00551">
    <property type="entry name" value="Formyl_trans_N"/>
    <property type="match status" value="1"/>
</dbReference>
<dbReference type="InterPro" id="IPR002376">
    <property type="entry name" value="Formyl_transf_N"/>
</dbReference>
<dbReference type="InterPro" id="IPR036477">
    <property type="entry name" value="Formyl_transf_N_sf"/>
</dbReference>
<comment type="similarity">
    <text evidence="4 6">Belongs to the GART family.</text>
</comment>
<dbReference type="GO" id="GO:0006189">
    <property type="term" value="P:'de novo' IMP biosynthetic process"/>
    <property type="evidence" value="ECO:0007669"/>
    <property type="project" value="UniProtKB-UniRule"/>
</dbReference>
<dbReference type="SUPFAM" id="SSF53328">
    <property type="entry name" value="Formyltransferase"/>
    <property type="match status" value="1"/>
</dbReference>
<evidence type="ECO:0000259" key="7">
    <source>
        <dbReference type="Pfam" id="PF00551"/>
    </source>
</evidence>
<evidence type="ECO:0000256" key="5">
    <source>
        <dbReference type="ARBA" id="ARBA00047664"/>
    </source>
</evidence>
<dbReference type="Proteomes" id="UP000052008">
    <property type="component" value="Unassembled WGS sequence"/>
</dbReference>
<sequence length="212" mass="23416">MITRRLPVGVLASGRGSNLQALIDHIEAGRLDAEIRVVVSDVKDAQALERARRHGIDACYIDPGPRRTILTAEAEERYVQCMRDHGVELIALAGFMRILKERFLAAHAGRILNIHPALLPSFPGLQAQRQAFEYGVKVSGCTVHFVDAGIDTGPIIIQASVPVRDDDTVASLSERILEEEHRIYAEAIQLFAEGRLRVEGRRVIIEGPRVEG</sequence>
<dbReference type="InterPro" id="IPR001555">
    <property type="entry name" value="GART_AS"/>
</dbReference>
<proteinExistence type="inferred from homology"/>
<dbReference type="GO" id="GO:0004644">
    <property type="term" value="F:phosphoribosylglycinamide formyltransferase activity"/>
    <property type="evidence" value="ECO:0007669"/>
    <property type="project" value="UniProtKB-UniRule"/>
</dbReference>
<dbReference type="PANTHER" id="PTHR43369:SF2">
    <property type="entry name" value="PHOSPHORIBOSYLGLYCINAMIDE FORMYLTRANSFERASE"/>
    <property type="match status" value="1"/>
</dbReference>
<dbReference type="PANTHER" id="PTHR43369">
    <property type="entry name" value="PHOSPHORIBOSYLGLYCINAMIDE FORMYLTRANSFERASE"/>
    <property type="match status" value="1"/>
</dbReference>
<organism evidence="8 9">
    <name type="scientific">candidate division TA06 bacterium DG_24</name>
    <dbReference type="NCBI Taxonomy" id="1703770"/>
    <lineage>
        <taxon>Bacteria</taxon>
        <taxon>Bacteria division TA06</taxon>
    </lineage>
</organism>
<feature type="binding site" evidence="6">
    <location>
        <begin position="16"/>
        <end position="18"/>
    </location>
    <ligand>
        <name>N(1)-(5-phospho-beta-D-ribosyl)glycinamide</name>
        <dbReference type="ChEBI" id="CHEBI:143788"/>
    </ligand>
</feature>
<keyword evidence="3 6" id="KW-0658">Purine biosynthesis</keyword>
<feature type="binding site" evidence="6">
    <location>
        <begin position="96"/>
        <end position="99"/>
    </location>
    <ligand>
        <name>(6R)-10-formyltetrahydrofolate</name>
        <dbReference type="ChEBI" id="CHEBI:195366"/>
    </ligand>
</feature>
<evidence type="ECO:0000256" key="4">
    <source>
        <dbReference type="ARBA" id="ARBA00038440"/>
    </source>
</evidence>
<dbReference type="GO" id="GO:0005737">
    <property type="term" value="C:cytoplasm"/>
    <property type="evidence" value="ECO:0007669"/>
    <property type="project" value="TreeGrafter"/>
</dbReference>
<dbReference type="EC" id="2.1.2.2" evidence="6"/>
<feature type="binding site" evidence="6">
    <location>
        <position position="113"/>
    </location>
    <ligand>
        <name>(6R)-10-formyltetrahydrofolate</name>
        <dbReference type="ChEBI" id="CHEBI:195366"/>
    </ligand>
</feature>
<comment type="catalytic activity">
    <reaction evidence="5 6">
        <text>N(1)-(5-phospho-beta-D-ribosyl)glycinamide + (6R)-10-formyltetrahydrofolate = N(2)-formyl-N(1)-(5-phospho-beta-D-ribosyl)glycinamide + (6S)-5,6,7,8-tetrahydrofolate + H(+)</text>
        <dbReference type="Rhea" id="RHEA:15053"/>
        <dbReference type="ChEBI" id="CHEBI:15378"/>
        <dbReference type="ChEBI" id="CHEBI:57453"/>
        <dbReference type="ChEBI" id="CHEBI:143788"/>
        <dbReference type="ChEBI" id="CHEBI:147286"/>
        <dbReference type="ChEBI" id="CHEBI:195366"/>
        <dbReference type="EC" id="2.1.2.2"/>
    </reaction>
</comment>
<feature type="binding site" evidence="6">
    <location>
        <position position="67"/>
    </location>
    <ligand>
        <name>(6R)-10-formyltetrahydrofolate</name>
        <dbReference type="ChEBI" id="CHEBI:195366"/>
    </ligand>
</feature>
<dbReference type="EMBL" id="LIZS01000010">
    <property type="protein sequence ID" value="KPJ53909.1"/>
    <property type="molecule type" value="Genomic_DNA"/>
</dbReference>
<dbReference type="NCBIfam" id="TIGR00639">
    <property type="entry name" value="PurN"/>
    <property type="match status" value="1"/>
</dbReference>
<comment type="caution">
    <text evidence="8">The sequence shown here is derived from an EMBL/GenBank/DDBJ whole genome shotgun (WGS) entry which is preliminary data.</text>
</comment>
<dbReference type="PROSITE" id="PS00373">
    <property type="entry name" value="GART"/>
    <property type="match status" value="1"/>
</dbReference>
<evidence type="ECO:0000256" key="6">
    <source>
        <dbReference type="HAMAP-Rule" id="MF_01930"/>
    </source>
</evidence>
<comment type="pathway">
    <text evidence="1 6">Purine metabolism; IMP biosynthesis via de novo pathway; N(2)-formyl-N(1)-(5-phospho-D-ribosyl)glycinamide from N(1)-(5-phospho-D-ribosyl)glycinamide (10-formyl THF route): step 1/1.</text>
</comment>
<evidence type="ECO:0000256" key="1">
    <source>
        <dbReference type="ARBA" id="ARBA00005054"/>
    </source>
</evidence>
<feature type="site" description="Raises pKa of active site His" evidence="6">
    <location>
        <position position="151"/>
    </location>
</feature>
<dbReference type="UniPathway" id="UPA00074">
    <property type="reaction ID" value="UER00126"/>
</dbReference>
<dbReference type="CDD" id="cd08645">
    <property type="entry name" value="FMT_core_GART"/>
    <property type="match status" value="1"/>
</dbReference>
<dbReference type="Gene3D" id="3.40.50.170">
    <property type="entry name" value="Formyl transferase, N-terminal domain"/>
    <property type="match status" value="1"/>
</dbReference>
<accession>A0A0S7WUQ8</accession>